<name>F4LIN5_TREBD</name>
<keyword evidence="6" id="KW-0812">Transmembrane</keyword>
<keyword evidence="10" id="KW-1185">Reference proteome</keyword>
<feature type="transmembrane region" description="Helical" evidence="6">
    <location>
        <begin position="30"/>
        <end position="53"/>
    </location>
</feature>
<dbReference type="NCBIfam" id="TIGR04321">
    <property type="entry name" value="spiroSPASM"/>
    <property type="match status" value="1"/>
</dbReference>
<dbReference type="GO" id="GO:0046872">
    <property type="term" value="F:metal ion binding"/>
    <property type="evidence" value="ECO:0007669"/>
    <property type="project" value="UniProtKB-KW"/>
</dbReference>
<dbReference type="AlphaFoldDB" id="F4LIN5"/>
<keyword evidence="6" id="KW-1133">Transmembrane helix</keyword>
<keyword evidence="3" id="KW-0479">Metal-binding</keyword>
<dbReference type="CDD" id="cd01335">
    <property type="entry name" value="Radical_SAM"/>
    <property type="match status" value="1"/>
</dbReference>
<accession>F4LIN5</accession>
<dbReference type="SFLD" id="SFLDS00029">
    <property type="entry name" value="Radical_SAM"/>
    <property type="match status" value="1"/>
</dbReference>
<dbReference type="CDD" id="cd21109">
    <property type="entry name" value="SPASM"/>
    <property type="match status" value="1"/>
</dbReference>
<dbReference type="InterPro" id="IPR007197">
    <property type="entry name" value="rSAM"/>
</dbReference>
<feature type="domain" description="4Fe4S-binding SPASM" evidence="8">
    <location>
        <begin position="494"/>
        <end position="536"/>
    </location>
</feature>
<dbReference type="OrthoDB" id="335556at2"/>
<dbReference type="InterPro" id="IPR013785">
    <property type="entry name" value="Aldolase_TIM"/>
</dbReference>
<keyword evidence="4" id="KW-0408">Iron</keyword>
<proteinExistence type="predicted"/>
<dbReference type="PANTHER" id="PTHR11228">
    <property type="entry name" value="RADICAL SAM DOMAIN PROTEIN"/>
    <property type="match status" value="1"/>
</dbReference>
<feature type="domain" description="Radical SAM core" evidence="7">
    <location>
        <begin position="270"/>
        <end position="414"/>
    </location>
</feature>
<evidence type="ECO:0000313" key="9">
    <source>
        <dbReference type="EMBL" id="AEE17260.1"/>
    </source>
</evidence>
<dbReference type="STRING" id="906968.Trebr_1840"/>
<reference evidence="10" key="1">
    <citation type="submission" date="2011-04" db="EMBL/GenBank/DDBJ databases">
        <title>The complete genome of Treponema brennaborense DSM 12168.</title>
        <authorList>
            <person name="Lucas S."/>
            <person name="Han J."/>
            <person name="Lapidus A."/>
            <person name="Bruce D."/>
            <person name="Goodwin L."/>
            <person name="Pitluck S."/>
            <person name="Peters L."/>
            <person name="Kyrpides N."/>
            <person name="Mavromatis K."/>
            <person name="Ivanova N."/>
            <person name="Mikhailova N."/>
            <person name="Pagani I."/>
            <person name="Teshima H."/>
            <person name="Detter J.C."/>
            <person name="Tapia R."/>
            <person name="Han C."/>
            <person name="Land M."/>
            <person name="Hauser L."/>
            <person name="Markowitz V."/>
            <person name="Cheng J.-F."/>
            <person name="Hugenholtz P."/>
            <person name="Woyke T."/>
            <person name="Wu D."/>
            <person name="Gronow S."/>
            <person name="Wellnitz S."/>
            <person name="Brambilla E."/>
            <person name="Klenk H.-P."/>
            <person name="Eisen J.A."/>
        </authorList>
    </citation>
    <scope>NUCLEOTIDE SEQUENCE [LARGE SCALE GENOMIC DNA]</scope>
    <source>
        <strain evidence="10">DSM 12168 / CIP 105900 / DD5/3</strain>
    </source>
</reference>
<evidence type="ECO:0000256" key="1">
    <source>
        <dbReference type="ARBA" id="ARBA00001966"/>
    </source>
</evidence>
<comment type="cofactor">
    <cofactor evidence="1">
        <name>[4Fe-4S] cluster</name>
        <dbReference type="ChEBI" id="CHEBI:49883"/>
    </cofactor>
</comment>
<dbReference type="Gene3D" id="3.20.20.70">
    <property type="entry name" value="Aldolase class I"/>
    <property type="match status" value="1"/>
</dbReference>
<evidence type="ECO:0000256" key="4">
    <source>
        <dbReference type="ARBA" id="ARBA00023004"/>
    </source>
</evidence>
<evidence type="ECO:0000256" key="3">
    <source>
        <dbReference type="ARBA" id="ARBA00022723"/>
    </source>
</evidence>
<dbReference type="PANTHER" id="PTHR11228:SF7">
    <property type="entry name" value="PQQA PEPTIDE CYCLASE"/>
    <property type="match status" value="1"/>
</dbReference>
<dbReference type="Pfam" id="PF13186">
    <property type="entry name" value="SPASM"/>
    <property type="match status" value="1"/>
</dbReference>
<dbReference type="KEGG" id="tbe:Trebr_1840"/>
<dbReference type="GO" id="GO:0003824">
    <property type="term" value="F:catalytic activity"/>
    <property type="evidence" value="ECO:0007669"/>
    <property type="project" value="InterPro"/>
</dbReference>
<dbReference type="SUPFAM" id="SSF102114">
    <property type="entry name" value="Radical SAM enzymes"/>
    <property type="match status" value="1"/>
</dbReference>
<evidence type="ECO:0000256" key="6">
    <source>
        <dbReference type="SAM" id="Phobius"/>
    </source>
</evidence>
<dbReference type="InterPro" id="IPR050377">
    <property type="entry name" value="Radical_SAM_PqqE_MftC-like"/>
</dbReference>
<dbReference type="RefSeq" id="WP_013758964.1">
    <property type="nucleotide sequence ID" value="NC_015500.1"/>
</dbReference>
<dbReference type="InterPro" id="IPR023885">
    <property type="entry name" value="4Fe4S-binding_SPASM_dom"/>
</dbReference>
<keyword evidence="5" id="KW-0411">Iron-sulfur</keyword>
<evidence type="ECO:0000256" key="5">
    <source>
        <dbReference type="ARBA" id="ARBA00023014"/>
    </source>
</evidence>
<dbReference type="GO" id="GO:0051536">
    <property type="term" value="F:iron-sulfur cluster binding"/>
    <property type="evidence" value="ECO:0007669"/>
    <property type="project" value="UniProtKB-KW"/>
</dbReference>
<evidence type="ECO:0000256" key="2">
    <source>
        <dbReference type="ARBA" id="ARBA00022691"/>
    </source>
</evidence>
<dbReference type="EMBL" id="CP002696">
    <property type="protein sequence ID" value="AEE17260.1"/>
    <property type="molecule type" value="Genomic_DNA"/>
</dbReference>
<gene>
    <name evidence="9" type="ordered locus">Trebr_1840</name>
</gene>
<dbReference type="InterPro" id="IPR027608">
    <property type="entry name" value="Spiro_SPASM"/>
</dbReference>
<evidence type="ECO:0000259" key="8">
    <source>
        <dbReference type="Pfam" id="PF13186"/>
    </source>
</evidence>
<keyword evidence="2" id="KW-0949">S-adenosyl-L-methionine</keyword>
<sequence length="556" mass="59731">MKTLISVYAGDAAGYAFEPVFGGASAFERVLSWIAAVVSAGSCGTVGAAVVFVPSGYERSVRDALASKQLPVPVAVAAGDFAETAPFIAELNRRAAGFDAVVHARGACPFYDEALTARVFALHVRSAAEYTFADGWPEGFAPCVIDTGTVAILAALAEKKSSPAANAAPVTNASPAANASPVTRDVFFELMKGDINSFEIETLVSDEDMRQYRLDFACTSKAGLTACRRLFELTSCGAGDAHRLSADELAAKAVFSSAVLRTVPSFYNVQISSVCPGTCTYCPYPSAYRAKFGHDPAEAAALNPRCFMDIRQFSELASRMADLSGEAVVALSAWGEPLAHPEFLRFIEAVLAHKGLSLLVETDGMAVTDALAGEVAAAAAKSAPRANGQAAVNWIVSLDAADESMYAAMRGAGTRTMPVRYGKALDAVSVLERYFPRSVYAQFVRTTVNEAQLETFYRGRKESGGLIIQKYDDFAGTLRNLKVADLSPLVRNPCWHQRRDMVILADGSVPMCREYLFDGICGNVFADSLENVWNRGKDMVYTDKCKACDEYYTFNF</sequence>
<dbReference type="HOGENOM" id="CLU_035710_0_0_12"/>
<dbReference type="eggNOG" id="COG0535">
    <property type="taxonomic scope" value="Bacteria"/>
</dbReference>
<dbReference type="Proteomes" id="UP000006546">
    <property type="component" value="Chromosome"/>
</dbReference>
<protein>
    <submittedName>
        <fullName evidence="9">Radical SAM domain protein</fullName>
    </submittedName>
</protein>
<dbReference type="Pfam" id="PF04055">
    <property type="entry name" value="Radical_SAM"/>
    <property type="match status" value="1"/>
</dbReference>
<organism evidence="9 10">
    <name type="scientific">Treponema brennaborense (strain DSM 12168 / CIP 105900 / DD5/3)</name>
    <dbReference type="NCBI Taxonomy" id="906968"/>
    <lineage>
        <taxon>Bacteria</taxon>
        <taxon>Pseudomonadati</taxon>
        <taxon>Spirochaetota</taxon>
        <taxon>Spirochaetia</taxon>
        <taxon>Spirochaetales</taxon>
        <taxon>Treponemataceae</taxon>
        <taxon>Treponema</taxon>
    </lineage>
</organism>
<keyword evidence="6" id="KW-0472">Membrane</keyword>
<evidence type="ECO:0000313" key="10">
    <source>
        <dbReference type="Proteomes" id="UP000006546"/>
    </source>
</evidence>
<evidence type="ECO:0000259" key="7">
    <source>
        <dbReference type="Pfam" id="PF04055"/>
    </source>
</evidence>
<dbReference type="InterPro" id="IPR058240">
    <property type="entry name" value="rSAM_sf"/>
</dbReference>